<dbReference type="Gene3D" id="1.10.3720.10">
    <property type="entry name" value="MetI-like"/>
    <property type="match status" value="1"/>
</dbReference>
<evidence type="ECO:0000256" key="2">
    <source>
        <dbReference type="ARBA" id="ARBA00007069"/>
    </source>
</evidence>
<evidence type="ECO:0000313" key="13">
    <source>
        <dbReference type="Proteomes" id="UP000325763"/>
    </source>
</evidence>
<reference evidence="12" key="1">
    <citation type="submission" date="2014-09" db="EMBL/GenBank/DDBJ databases">
        <title>Sequence of the Streptomyces nodosus genome.</title>
        <authorList>
            <person name="Sweeney P."/>
            <person name="Stephens N."/>
            <person name="Murphy C."/>
            <person name="Caffrey P."/>
        </authorList>
    </citation>
    <scope>NUCLEOTIDE SEQUENCE [LARGE SCALE GENOMIC DNA]</scope>
    <source>
        <strain evidence="12">ATCC 14899</strain>
    </source>
</reference>
<dbReference type="STRING" id="40318.SNOD_28400"/>
<dbReference type="Proteomes" id="UP000325763">
    <property type="component" value="Chromosome"/>
</dbReference>
<comment type="similarity">
    <text evidence="2">Belongs to the binding-protein-dependent transport system permease family. CysTW subfamily.</text>
</comment>
<organism evidence="10 12">
    <name type="scientific">Streptomyces nodosus</name>
    <dbReference type="NCBI Taxonomy" id="40318"/>
    <lineage>
        <taxon>Bacteria</taxon>
        <taxon>Bacillati</taxon>
        <taxon>Actinomycetota</taxon>
        <taxon>Actinomycetes</taxon>
        <taxon>Kitasatosporales</taxon>
        <taxon>Streptomycetaceae</taxon>
        <taxon>Streptomyces</taxon>
    </lineage>
</organism>
<keyword evidence="6 8" id="KW-1133">Transmembrane helix</keyword>
<sequence>MQLSRSARIALRIAAGLGFAVIYVPLALVLVNSFNPDRSASWPPPGWTVHWWSVAWENEGARNAVWVSVKAGLGATAVALVLGTLIAFAVARHRFFGRGTVSFVVVLPIALPGIVTGIALNSAFSTVLKPLGVGLGLFTVVVGHATFCIVVVFNNVVARLRRTSGSYEEAAMDLGAHTFRAFVDVTFPMVRSALFAGGLLAFALSFDEIVVTTFTAGAGVETLPIWIFNNMTRPQQAPVVNVVAAVLVLLSVIPIYLAQRLSSDTATESRI</sequence>
<keyword evidence="7 8" id="KW-0472">Membrane</keyword>
<keyword evidence="5 8" id="KW-0812">Transmembrane</keyword>
<dbReference type="SUPFAM" id="SSF161098">
    <property type="entry name" value="MetI-like"/>
    <property type="match status" value="1"/>
</dbReference>
<evidence type="ECO:0000313" key="10">
    <source>
        <dbReference type="EMBL" id="AJE43503.1"/>
    </source>
</evidence>
<accession>A0A0B5DIF7</accession>
<dbReference type="GO" id="GO:0055085">
    <property type="term" value="P:transmembrane transport"/>
    <property type="evidence" value="ECO:0007669"/>
    <property type="project" value="InterPro"/>
</dbReference>
<comment type="subcellular location">
    <subcellularLocation>
        <location evidence="1 8">Cell membrane</location>
        <topology evidence="1 8">Multi-pass membrane protein</topology>
    </subcellularLocation>
</comment>
<name>A0A0B5DIF7_9ACTN</name>
<dbReference type="HOGENOM" id="CLU_016047_3_0_11"/>
<dbReference type="RefSeq" id="WP_043445543.1">
    <property type="nucleotide sequence ID" value="NZ_CP009313.1"/>
</dbReference>
<dbReference type="EMBL" id="CP023747">
    <property type="protein sequence ID" value="QEV42006.1"/>
    <property type="molecule type" value="Genomic_DNA"/>
</dbReference>
<dbReference type="OrthoDB" id="6496035at2"/>
<dbReference type="InterPro" id="IPR051789">
    <property type="entry name" value="Bact_Polyamine_Transport"/>
</dbReference>
<feature type="transmembrane region" description="Helical" evidence="8">
    <location>
        <begin position="103"/>
        <end position="124"/>
    </location>
</feature>
<reference evidence="10 12" key="2">
    <citation type="journal article" date="2016" name="Appl. Microbiol. Biotechnol.">
        <title>Exploiting the genome sequence of Streptomyces nodosus for enhanced antibiotic production.</title>
        <authorList>
            <person name="Sweeney P."/>
            <person name="Murphy C.D."/>
            <person name="Caffrey P."/>
        </authorList>
    </citation>
    <scope>NUCLEOTIDE SEQUENCE [LARGE SCALE GENOMIC DNA]</scope>
    <source>
        <strain evidence="10 12">ATCC 14899</strain>
    </source>
</reference>
<feature type="transmembrane region" description="Helical" evidence="8">
    <location>
        <begin position="9"/>
        <end position="31"/>
    </location>
</feature>
<reference evidence="11 13" key="3">
    <citation type="submission" date="2017-09" db="EMBL/GenBank/DDBJ databases">
        <title>Streptomyces genome completion.</title>
        <authorList>
            <person name="Lee N."/>
            <person name="Cho B.-K."/>
        </authorList>
    </citation>
    <scope>NUCLEOTIDE SEQUENCE [LARGE SCALE GENOMIC DNA]</scope>
    <source>
        <strain evidence="11 13">ATCC 14899</strain>
    </source>
</reference>
<gene>
    <name evidence="11" type="ORF">CP978_28670</name>
    <name evidence="10" type="ORF">SNOD_28400</name>
</gene>
<evidence type="ECO:0000259" key="9">
    <source>
        <dbReference type="PROSITE" id="PS50928"/>
    </source>
</evidence>
<dbReference type="PANTHER" id="PTHR43848:SF2">
    <property type="entry name" value="PUTRESCINE TRANSPORT SYSTEM PERMEASE PROTEIN POTI"/>
    <property type="match status" value="1"/>
</dbReference>
<dbReference type="CDD" id="cd06261">
    <property type="entry name" value="TM_PBP2"/>
    <property type="match status" value="1"/>
</dbReference>
<evidence type="ECO:0000313" key="12">
    <source>
        <dbReference type="Proteomes" id="UP000031526"/>
    </source>
</evidence>
<dbReference type="KEGG" id="snq:CP978_28670"/>
<protein>
    <submittedName>
        <fullName evidence="10 11">ABC transporter permease</fullName>
    </submittedName>
</protein>
<dbReference type="Proteomes" id="UP000031526">
    <property type="component" value="Chromosome"/>
</dbReference>
<evidence type="ECO:0000313" key="11">
    <source>
        <dbReference type="EMBL" id="QEV42006.1"/>
    </source>
</evidence>
<dbReference type="PROSITE" id="PS50928">
    <property type="entry name" value="ABC_TM1"/>
    <property type="match status" value="1"/>
</dbReference>
<feature type="transmembrane region" description="Helical" evidence="8">
    <location>
        <begin position="136"/>
        <end position="158"/>
    </location>
</feature>
<dbReference type="GO" id="GO:0005886">
    <property type="term" value="C:plasma membrane"/>
    <property type="evidence" value="ECO:0007669"/>
    <property type="project" value="UniProtKB-SubCell"/>
</dbReference>
<dbReference type="Pfam" id="PF00528">
    <property type="entry name" value="BPD_transp_1"/>
    <property type="match status" value="1"/>
</dbReference>
<evidence type="ECO:0000256" key="5">
    <source>
        <dbReference type="ARBA" id="ARBA00022692"/>
    </source>
</evidence>
<dbReference type="PANTHER" id="PTHR43848">
    <property type="entry name" value="PUTRESCINE TRANSPORT SYSTEM PERMEASE PROTEIN POTI"/>
    <property type="match status" value="1"/>
</dbReference>
<dbReference type="AlphaFoldDB" id="A0A0B5DIF7"/>
<dbReference type="EMBL" id="CP009313">
    <property type="protein sequence ID" value="AJE43503.1"/>
    <property type="molecule type" value="Genomic_DNA"/>
</dbReference>
<feature type="transmembrane region" description="Helical" evidence="8">
    <location>
        <begin position="239"/>
        <end position="258"/>
    </location>
</feature>
<evidence type="ECO:0000256" key="4">
    <source>
        <dbReference type="ARBA" id="ARBA00022475"/>
    </source>
</evidence>
<evidence type="ECO:0000256" key="3">
    <source>
        <dbReference type="ARBA" id="ARBA00022448"/>
    </source>
</evidence>
<proteinExistence type="inferred from homology"/>
<dbReference type="InterPro" id="IPR000515">
    <property type="entry name" value="MetI-like"/>
</dbReference>
<dbReference type="InterPro" id="IPR035906">
    <property type="entry name" value="MetI-like_sf"/>
</dbReference>
<evidence type="ECO:0000256" key="6">
    <source>
        <dbReference type="ARBA" id="ARBA00022989"/>
    </source>
</evidence>
<feature type="domain" description="ABC transmembrane type-1" evidence="9">
    <location>
        <begin position="65"/>
        <end position="258"/>
    </location>
</feature>
<evidence type="ECO:0000256" key="1">
    <source>
        <dbReference type="ARBA" id="ARBA00004651"/>
    </source>
</evidence>
<evidence type="ECO:0000256" key="7">
    <source>
        <dbReference type="ARBA" id="ARBA00023136"/>
    </source>
</evidence>
<keyword evidence="4" id="KW-1003">Cell membrane</keyword>
<keyword evidence="12" id="KW-1185">Reference proteome</keyword>
<feature type="transmembrane region" description="Helical" evidence="8">
    <location>
        <begin position="71"/>
        <end position="91"/>
    </location>
</feature>
<evidence type="ECO:0000256" key="8">
    <source>
        <dbReference type="RuleBase" id="RU363032"/>
    </source>
</evidence>
<keyword evidence="3 8" id="KW-0813">Transport</keyword>